<name>A0A844KSC0_9FIRM</name>
<dbReference type="Pfam" id="PF13817">
    <property type="entry name" value="DDE_Tnp_IS66_C"/>
    <property type="match status" value="1"/>
</dbReference>
<reference evidence="3 4" key="1">
    <citation type="journal article" date="2019" name="Nat. Med.">
        <title>A library of human gut bacterial isolates paired with longitudinal multiomics data enables mechanistic microbiome research.</title>
        <authorList>
            <person name="Poyet M."/>
            <person name="Groussin M."/>
            <person name="Gibbons S.M."/>
            <person name="Avila-Pacheco J."/>
            <person name="Jiang X."/>
            <person name="Kearney S.M."/>
            <person name="Perrotta A.R."/>
            <person name="Berdy B."/>
            <person name="Zhao S."/>
            <person name="Lieberman T.D."/>
            <person name="Swanson P.K."/>
            <person name="Smith M."/>
            <person name="Roesemann S."/>
            <person name="Alexander J.E."/>
            <person name="Rich S.A."/>
            <person name="Livny J."/>
            <person name="Vlamakis H."/>
            <person name="Clish C."/>
            <person name="Bullock K."/>
            <person name="Deik A."/>
            <person name="Scott J."/>
            <person name="Pierce K.A."/>
            <person name="Xavier R.J."/>
            <person name="Alm E.J."/>
        </authorList>
    </citation>
    <scope>NUCLEOTIDE SEQUENCE [LARGE SCALE GENOMIC DNA]</scope>
    <source>
        <strain evidence="3 4">BIOML-A1</strain>
    </source>
</reference>
<feature type="domain" description="Transposase IS66 central" evidence="1">
    <location>
        <begin position="1"/>
        <end position="30"/>
    </location>
</feature>
<dbReference type="EMBL" id="WNAL01000064">
    <property type="protein sequence ID" value="MTR83236.1"/>
    <property type="molecule type" value="Genomic_DNA"/>
</dbReference>
<dbReference type="PANTHER" id="PTHR33678">
    <property type="entry name" value="BLL1576 PROTEIN"/>
    <property type="match status" value="1"/>
</dbReference>
<protein>
    <submittedName>
        <fullName evidence="3">Transposase</fullName>
    </submittedName>
</protein>
<dbReference type="PANTHER" id="PTHR33678:SF1">
    <property type="entry name" value="BLL1576 PROTEIN"/>
    <property type="match status" value="1"/>
</dbReference>
<dbReference type="InterPro" id="IPR052344">
    <property type="entry name" value="Transposase-related"/>
</dbReference>
<evidence type="ECO:0000313" key="3">
    <source>
        <dbReference type="EMBL" id="MTR83236.1"/>
    </source>
</evidence>
<dbReference type="Pfam" id="PF03050">
    <property type="entry name" value="DDE_Tnp_IS66"/>
    <property type="match status" value="1"/>
</dbReference>
<comment type="caution">
    <text evidence="3">The sequence shown here is derived from an EMBL/GenBank/DDBJ whole genome shotgun (WGS) entry which is preliminary data.</text>
</comment>
<evidence type="ECO:0000259" key="2">
    <source>
        <dbReference type="Pfam" id="PF13817"/>
    </source>
</evidence>
<evidence type="ECO:0000259" key="1">
    <source>
        <dbReference type="Pfam" id="PF03050"/>
    </source>
</evidence>
<proteinExistence type="predicted"/>
<evidence type="ECO:0000313" key="4">
    <source>
        <dbReference type="Proteomes" id="UP000446657"/>
    </source>
</evidence>
<sequence length="93" mass="10671">MDNNYAEQAIRPFTIGRKNFVLIESSNAARASAMLYSLVETAKANHLNVYQYFELLLTEIPKHMDDTSLDFINDLLPWTPSVQETCPSRFKKS</sequence>
<dbReference type="InterPro" id="IPR004291">
    <property type="entry name" value="Transposase_IS66_central"/>
</dbReference>
<feature type="domain" description="Transposase IS66 C-terminal" evidence="2">
    <location>
        <begin position="37"/>
        <end position="78"/>
    </location>
</feature>
<accession>A0A844KSC0</accession>
<gene>
    <name evidence="3" type="ORF">GMD30_16575</name>
</gene>
<organism evidence="3 4">
    <name type="scientific">Roseburia faecis</name>
    <dbReference type="NCBI Taxonomy" id="301302"/>
    <lineage>
        <taxon>Bacteria</taxon>
        <taxon>Bacillati</taxon>
        <taxon>Bacillota</taxon>
        <taxon>Clostridia</taxon>
        <taxon>Lachnospirales</taxon>
        <taxon>Lachnospiraceae</taxon>
        <taxon>Roseburia</taxon>
    </lineage>
</organism>
<dbReference type="InterPro" id="IPR039552">
    <property type="entry name" value="IS66_C"/>
</dbReference>
<dbReference type="AlphaFoldDB" id="A0A844KSC0"/>
<dbReference type="Proteomes" id="UP000446657">
    <property type="component" value="Unassembled WGS sequence"/>
</dbReference>